<dbReference type="InterPro" id="IPR029016">
    <property type="entry name" value="GAF-like_dom_sf"/>
</dbReference>
<gene>
    <name evidence="6" type="ORF">VP06_09015</name>
</gene>
<proteinExistence type="predicted"/>
<dbReference type="SMART" id="SM00346">
    <property type="entry name" value="HTH_ICLR"/>
    <property type="match status" value="1"/>
</dbReference>
<keyword evidence="2" id="KW-0238">DNA-binding</keyword>
<evidence type="ECO:0000256" key="1">
    <source>
        <dbReference type="ARBA" id="ARBA00023015"/>
    </source>
</evidence>
<dbReference type="PANTHER" id="PTHR30136">
    <property type="entry name" value="HELIX-TURN-HELIX TRANSCRIPTIONAL REGULATOR, ICLR FAMILY"/>
    <property type="match status" value="1"/>
</dbReference>
<dbReference type="Gene3D" id="1.10.10.10">
    <property type="entry name" value="Winged helix-like DNA-binding domain superfamily/Winged helix DNA-binding domain"/>
    <property type="match status" value="1"/>
</dbReference>
<feature type="domain" description="IclR-ED" evidence="5">
    <location>
        <begin position="78"/>
        <end position="258"/>
    </location>
</feature>
<accession>A0A0J6STI6</accession>
<dbReference type="Proteomes" id="UP000035929">
    <property type="component" value="Unassembled WGS sequence"/>
</dbReference>
<comment type="caution">
    <text evidence="6">The sequence shown here is derived from an EMBL/GenBank/DDBJ whole genome shotgun (WGS) entry which is preliminary data.</text>
</comment>
<name>A0A0J6STI6_9HYPH</name>
<evidence type="ECO:0000259" key="4">
    <source>
        <dbReference type="PROSITE" id="PS51077"/>
    </source>
</evidence>
<dbReference type="SUPFAM" id="SSF46785">
    <property type="entry name" value="Winged helix' DNA-binding domain"/>
    <property type="match status" value="1"/>
</dbReference>
<dbReference type="PATRIC" id="fig|270351.6.peg.6567"/>
<evidence type="ECO:0000259" key="5">
    <source>
        <dbReference type="PROSITE" id="PS51078"/>
    </source>
</evidence>
<dbReference type="Pfam" id="PF09339">
    <property type="entry name" value="HTH_IclR"/>
    <property type="match status" value="1"/>
</dbReference>
<dbReference type="PANTHER" id="PTHR30136:SF35">
    <property type="entry name" value="HTH-TYPE TRANSCRIPTIONAL REGULATOR RV1719"/>
    <property type="match status" value="1"/>
</dbReference>
<dbReference type="Pfam" id="PF01614">
    <property type="entry name" value="IclR_C"/>
    <property type="match status" value="1"/>
</dbReference>
<dbReference type="SUPFAM" id="SSF55781">
    <property type="entry name" value="GAF domain-like"/>
    <property type="match status" value="1"/>
</dbReference>
<protein>
    <submittedName>
        <fullName evidence="6">IclR family transcriptional regulator</fullName>
    </submittedName>
</protein>
<dbReference type="EMBL" id="LABX01000064">
    <property type="protein sequence ID" value="KMO36882.1"/>
    <property type="molecule type" value="Genomic_DNA"/>
</dbReference>
<dbReference type="InterPro" id="IPR050707">
    <property type="entry name" value="HTH_MetabolicPath_Reg"/>
</dbReference>
<keyword evidence="3" id="KW-0804">Transcription</keyword>
<evidence type="ECO:0000256" key="2">
    <source>
        <dbReference type="ARBA" id="ARBA00023125"/>
    </source>
</evidence>
<dbReference type="OrthoDB" id="6057486at2"/>
<organism evidence="6 7">
    <name type="scientific">Methylobacterium aquaticum</name>
    <dbReference type="NCBI Taxonomy" id="270351"/>
    <lineage>
        <taxon>Bacteria</taxon>
        <taxon>Pseudomonadati</taxon>
        <taxon>Pseudomonadota</taxon>
        <taxon>Alphaproteobacteria</taxon>
        <taxon>Hyphomicrobiales</taxon>
        <taxon>Methylobacteriaceae</taxon>
        <taxon>Methylobacterium</taxon>
    </lineage>
</organism>
<evidence type="ECO:0000256" key="3">
    <source>
        <dbReference type="ARBA" id="ARBA00023163"/>
    </source>
</evidence>
<reference evidence="6 7" key="1">
    <citation type="submission" date="2015-03" db="EMBL/GenBank/DDBJ databases">
        <title>Genome sequencing of Methylobacterium aquaticum DSM16371 type strain.</title>
        <authorList>
            <person name="Chaudhry V."/>
            <person name="Patil P.B."/>
        </authorList>
    </citation>
    <scope>NUCLEOTIDE SEQUENCE [LARGE SCALE GENOMIC DNA]</scope>
    <source>
        <strain evidence="6 7">DSM 16371</strain>
    </source>
</reference>
<dbReference type="RefSeq" id="WP_048463444.1">
    <property type="nucleotide sequence ID" value="NZ_LABX01000064.1"/>
</dbReference>
<dbReference type="GO" id="GO:0003700">
    <property type="term" value="F:DNA-binding transcription factor activity"/>
    <property type="evidence" value="ECO:0007669"/>
    <property type="project" value="TreeGrafter"/>
</dbReference>
<dbReference type="PROSITE" id="PS51077">
    <property type="entry name" value="HTH_ICLR"/>
    <property type="match status" value="1"/>
</dbReference>
<keyword evidence="1" id="KW-0805">Transcription regulation</keyword>
<dbReference type="GO" id="GO:0003677">
    <property type="term" value="F:DNA binding"/>
    <property type="evidence" value="ECO:0007669"/>
    <property type="project" value="UniProtKB-KW"/>
</dbReference>
<evidence type="ECO:0000313" key="6">
    <source>
        <dbReference type="EMBL" id="KMO36882.1"/>
    </source>
</evidence>
<sequence>MSKFRETSGEDEDRLFVRSVGKAFRLLEAFADTPGPMTLSQLAAAIEVDKSGAQRLAHTLGRLGYLEKAKGGFRPGRRLLERSFDYLRGQPIVSRAVPILAELRRDVGERVDLSLFDDTAMIYLVRLQSKRESFYAHLNGRRVPTYCTAGGQAVLAQLAPEAALDVVERSERVPTTPRTITSVEETMRLVAQAREAGFAIALEQVWLGEIACGAAILDERKRPVAAIHVVGSIAEWTSDDFVRRIAPLARDAARAISF</sequence>
<dbReference type="InterPro" id="IPR036390">
    <property type="entry name" value="WH_DNA-bd_sf"/>
</dbReference>
<dbReference type="InterPro" id="IPR014757">
    <property type="entry name" value="Tscrpt_reg_IclR_C"/>
</dbReference>
<evidence type="ECO:0000313" key="7">
    <source>
        <dbReference type="Proteomes" id="UP000035929"/>
    </source>
</evidence>
<dbReference type="InterPro" id="IPR036388">
    <property type="entry name" value="WH-like_DNA-bd_sf"/>
</dbReference>
<dbReference type="AlphaFoldDB" id="A0A0J6STI6"/>
<dbReference type="PROSITE" id="PS51078">
    <property type="entry name" value="ICLR_ED"/>
    <property type="match status" value="1"/>
</dbReference>
<feature type="domain" description="HTH iclR-type" evidence="4">
    <location>
        <begin position="17"/>
        <end position="77"/>
    </location>
</feature>
<dbReference type="GO" id="GO:0045892">
    <property type="term" value="P:negative regulation of DNA-templated transcription"/>
    <property type="evidence" value="ECO:0007669"/>
    <property type="project" value="TreeGrafter"/>
</dbReference>
<dbReference type="Gene3D" id="3.30.450.40">
    <property type="match status" value="1"/>
</dbReference>
<dbReference type="InterPro" id="IPR005471">
    <property type="entry name" value="Tscrpt_reg_IclR_N"/>
</dbReference>